<evidence type="ECO:0000313" key="2">
    <source>
        <dbReference type="EMBL" id="KAF8487261.1"/>
    </source>
</evidence>
<sequence length="355" mass="39465">MVNFHDPAVVTNDGFALLKFWLVNITNSKATLGRSSWEIITTLDFEWSIIQGRRRYRWTIWMYSLSRVAALAALITNLVLLNLSTPYDCEVCAVFHVRLAEILVLTCHNPKLSETFALVFGYLALAAASFLLVLRIVAIWKRNKVAVGIAAVLWINNCAFYLQGIARLRYTRVFPGGYCTALNVQATKATIIVSFLTDVSLLIIMLVGLFRLDCHRPGALATGRFLWNQGVIWLLLATVAGVVPTVFVFLSLNEPLSTIFLYPWIITMTIAATRMYRGLDDFLSSEASHVPYKSGRRILDSGTRGTLAVPIPLDGITVNVHTSHSHSPTSQAIRPSLCSDVTDVGQLQEKPHELV</sequence>
<dbReference type="OrthoDB" id="3197626at2759"/>
<protein>
    <submittedName>
        <fullName evidence="2">Uncharacterized protein</fullName>
    </submittedName>
</protein>
<organism evidence="2 3">
    <name type="scientific">Russula ochroleuca</name>
    <dbReference type="NCBI Taxonomy" id="152965"/>
    <lineage>
        <taxon>Eukaryota</taxon>
        <taxon>Fungi</taxon>
        <taxon>Dikarya</taxon>
        <taxon>Basidiomycota</taxon>
        <taxon>Agaricomycotina</taxon>
        <taxon>Agaricomycetes</taxon>
        <taxon>Russulales</taxon>
        <taxon>Russulaceae</taxon>
        <taxon>Russula</taxon>
    </lineage>
</organism>
<dbReference type="AlphaFoldDB" id="A0A9P5N6N7"/>
<evidence type="ECO:0000256" key="1">
    <source>
        <dbReference type="SAM" id="Phobius"/>
    </source>
</evidence>
<dbReference type="EMBL" id="WHVB01000001">
    <property type="protein sequence ID" value="KAF8487261.1"/>
    <property type="molecule type" value="Genomic_DNA"/>
</dbReference>
<accession>A0A9P5N6N7</accession>
<keyword evidence="3" id="KW-1185">Reference proteome</keyword>
<feature type="transmembrane region" description="Helical" evidence="1">
    <location>
        <begin position="145"/>
        <end position="166"/>
    </location>
</feature>
<keyword evidence="1" id="KW-0812">Transmembrane</keyword>
<feature type="transmembrane region" description="Helical" evidence="1">
    <location>
        <begin position="186"/>
        <end position="210"/>
    </location>
</feature>
<feature type="transmembrane region" description="Helical" evidence="1">
    <location>
        <begin position="231"/>
        <end position="250"/>
    </location>
</feature>
<gene>
    <name evidence="2" type="ORF">DFH94DRAFT_849678</name>
</gene>
<reference evidence="2" key="2">
    <citation type="journal article" date="2020" name="Nat. Commun.">
        <title>Large-scale genome sequencing of mycorrhizal fungi provides insights into the early evolution of symbiotic traits.</title>
        <authorList>
            <person name="Miyauchi S."/>
            <person name="Kiss E."/>
            <person name="Kuo A."/>
            <person name="Drula E."/>
            <person name="Kohler A."/>
            <person name="Sanchez-Garcia M."/>
            <person name="Morin E."/>
            <person name="Andreopoulos B."/>
            <person name="Barry K.W."/>
            <person name="Bonito G."/>
            <person name="Buee M."/>
            <person name="Carver A."/>
            <person name="Chen C."/>
            <person name="Cichocki N."/>
            <person name="Clum A."/>
            <person name="Culley D."/>
            <person name="Crous P.W."/>
            <person name="Fauchery L."/>
            <person name="Girlanda M."/>
            <person name="Hayes R.D."/>
            <person name="Keri Z."/>
            <person name="LaButti K."/>
            <person name="Lipzen A."/>
            <person name="Lombard V."/>
            <person name="Magnuson J."/>
            <person name="Maillard F."/>
            <person name="Murat C."/>
            <person name="Nolan M."/>
            <person name="Ohm R.A."/>
            <person name="Pangilinan J."/>
            <person name="Pereira M.F."/>
            <person name="Perotto S."/>
            <person name="Peter M."/>
            <person name="Pfister S."/>
            <person name="Riley R."/>
            <person name="Sitrit Y."/>
            <person name="Stielow J.B."/>
            <person name="Szollosi G."/>
            <person name="Zifcakova L."/>
            <person name="Stursova M."/>
            <person name="Spatafora J.W."/>
            <person name="Tedersoo L."/>
            <person name="Vaario L.M."/>
            <person name="Yamada A."/>
            <person name="Yan M."/>
            <person name="Wang P."/>
            <person name="Xu J."/>
            <person name="Bruns T."/>
            <person name="Baldrian P."/>
            <person name="Vilgalys R."/>
            <person name="Dunand C."/>
            <person name="Henrissat B."/>
            <person name="Grigoriev I.V."/>
            <person name="Hibbett D."/>
            <person name="Nagy L.G."/>
            <person name="Martin F.M."/>
        </authorList>
    </citation>
    <scope>NUCLEOTIDE SEQUENCE</scope>
    <source>
        <strain evidence="2">Prilba</strain>
    </source>
</reference>
<feature type="transmembrane region" description="Helical" evidence="1">
    <location>
        <begin position="256"/>
        <end position="276"/>
    </location>
</feature>
<evidence type="ECO:0000313" key="3">
    <source>
        <dbReference type="Proteomes" id="UP000759537"/>
    </source>
</evidence>
<proteinExistence type="predicted"/>
<keyword evidence="1" id="KW-1133">Transmembrane helix</keyword>
<feature type="transmembrane region" description="Helical" evidence="1">
    <location>
        <begin position="119"/>
        <end position="138"/>
    </location>
</feature>
<keyword evidence="1" id="KW-0472">Membrane</keyword>
<name>A0A9P5N6N7_9AGAM</name>
<reference evidence="2" key="1">
    <citation type="submission" date="2019-10" db="EMBL/GenBank/DDBJ databases">
        <authorList>
            <consortium name="DOE Joint Genome Institute"/>
            <person name="Kuo A."/>
            <person name="Miyauchi S."/>
            <person name="Kiss E."/>
            <person name="Drula E."/>
            <person name="Kohler A."/>
            <person name="Sanchez-Garcia M."/>
            <person name="Andreopoulos B."/>
            <person name="Barry K.W."/>
            <person name="Bonito G."/>
            <person name="Buee M."/>
            <person name="Carver A."/>
            <person name="Chen C."/>
            <person name="Cichocki N."/>
            <person name="Clum A."/>
            <person name="Culley D."/>
            <person name="Crous P.W."/>
            <person name="Fauchery L."/>
            <person name="Girlanda M."/>
            <person name="Hayes R."/>
            <person name="Keri Z."/>
            <person name="LaButti K."/>
            <person name="Lipzen A."/>
            <person name="Lombard V."/>
            <person name="Magnuson J."/>
            <person name="Maillard F."/>
            <person name="Morin E."/>
            <person name="Murat C."/>
            <person name="Nolan M."/>
            <person name="Ohm R."/>
            <person name="Pangilinan J."/>
            <person name="Pereira M."/>
            <person name="Perotto S."/>
            <person name="Peter M."/>
            <person name="Riley R."/>
            <person name="Sitrit Y."/>
            <person name="Stielow B."/>
            <person name="Szollosi G."/>
            <person name="Zifcakova L."/>
            <person name="Stursova M."/>
            <person name="Spatafora J.W."/>
            <person name="Tedersoo L."/>
            <person name="Vaario L.-M."/>
            <person name="Yamada A."/>
            <person name="Yan M."/>
            <person name="Wang P."/>
            <person name="Xu J."/>
            <person name="Bruns T."/>
            <person name="Baldrian P."/>
            <person name="Vilgalys R."/>
            <person name="Henrissat B."/>
            <person name="Grigoriev I.V."/>
            <person name="Hibbett D."/>
            <person name="Nagy L.G."/>
            <person name="Martin F.M."/>
        </authorList>
    </citation>
    <scope>NUCLEOTIDE SEQUENCE</scope>
    <source>
        <strain evidence="2">Prilba</strain>
    </source>
</reference>
<dbReference type="Proteomes" id="UP000759537">
    <property type="component" value="Unassembled WGS sequence"/>
</dbReference>
<feature type="transmembrane region" description="Helical" evidence="1">
    <location>
        <begin position="60"/>
        <end position="81"/>
    </location>
</feature>
<comment type="caution">
    <text evidence="2">The sequence shown here is derived from an EMBL/GenBank/DDBJ whole genome shotgun (WGS) entry which is preliminary data.</text>
</comment>